<dbReference type="RefSeq" id="WP_089524800.1">
    <property type="nucleotide sequence ID" value="NZ_NMUQ01000002.1"/>
</dbReference>
<evidence type="ECO:0000313" key="2">
    <source>
        <dbReference type="EMBL" id="OXM13977.1"/>
    </source>
</evidence>
<dbReference type="EMBL" id="NMUQ01000002">
    <property type="protein sequence ID" value="OXM13977.1"/>
    <property type="molecule type" value="Genomic_DNA"/>
</dbReference>
<accession>A0A229NVN4</accession>
<dbReference type="PANTHER" id="PTHR34819">
    <property type="entry name" value="LARGE CYSTEINE-RICH PERIPLASMIC PROTEIN OMCB"/>
    <property type="match status" value="1"/>
</dbReference>
<feature type="domain" description="DUF11" evidence="1">
    <location>
        <begin position="387"/>
        <end position="485"/>
    </location>
</feature>
<protein>
    <recommendedName>
        <fullName evidence="1">DUF11 domain-containing protein</fullName>
    </recommendedName>
</protein>
<evidence type="ECO:0000313" key="3">
    <source>
        <dbReference type="Proteomes" id="UP000215145"/>
    </source>
</evidence>
<dbReference type="PANTHER" id="PTHR34819:SF3">
    <property type="entry name" value="CELL SURFACE PROTEIN"/>
    <property type="match status" value="1"/>
</dbReference>
<dbReference type="Pfam" id="PF01345">
    <property type="entry name" value="DUF11"/>
    <property type="match status" value="4"/>
</dbReference>
<reference evidence="2 3" key="1">
    <citation type="submission" date="2017-07" db="EMBL/GenBank/DDBJ databases">
        <title>Paenibacillus herberti R33 genome sequencing and assembly.</title>
        <authorList>
            <person name="Su W."/>
        </authorList>
    </citation>
    <scope>NUCLEOTIDE SEQUENCE [LARGE SCALE GENOMIC DNA]</scope>
    <source>
        <strain evidence="2 3">R33</strain>
    </source>
</reference>
<evidence type="ECO:0000259" key="1">
    <source>
        <dbReference type="Pfam" id="PF01345"/>
    </source>
</evidence>
<name>A0A229NVN4_9BACL</name>
<dbReference type="InterPro" id="IPR001434">
    <property type="entry name" value="OmcB-like_DUF11"/>
</dbReference>
<dbReference type="Proteomes" id="UP000215145">
    <property type="component" value="Unassembled WGS sequence"/>
</dbReference>
<organism evidence="2 3">
    <name type="scientific">Paenibacillus herberti</name>
    <dbReference type="NCBI Taxonomy" id="1619309"/>
    <lineage>
        <taxon>Bacteria</taxon>
        <taxon>Bacillati</taxon>
        <taxon>Bacillota</taxon>
        <taxon>Bacilli</taxon>
        <taxon>Bacillales</taxon>
        <taxon>Paenibacillaceae</taxon>
        <taxon>Paenibacillus</taxon>
    </lineage>
</organism>
<dbReference type="InterPro" id="IPR008966">
    <property type="entry name" value="Adhesion_dom_sf"/>
</dbReference>
<feature type="domain" description="DUF11" evidence="1">
    <location>
        <begin position="131"/>
        <end position="232"/>
    </location>
</feature>
<dbReference type="NCBIfam" id="TIGR01451">
    <property type="entry name" value="B_ant_repeat"/>
    <property type="match status" value="6"/>
</dbReference>
<dbReference type="InterPro" id="IPR051172">
    <property type="entry name" value="Chlamydia_OmcB"/>
</dbReference>
<gene>
    <name evidence="2" type="ORF">CGZ75_13300</name>
</gene>
<dbReference type="Gene3D" id="2.60.40.740">
    <property type="match status" value="2"/>
</dbReference>
<keyword evidence="3" id="KW-1185">Reference proteome</keyword>
<feature type="domain" description="DUF11" evidence="1">
    <location>
        <begin position="5"/>
        <end position="102"/>
    </location>
</feature>
<feature type="domain" description="DUF11" evidence="1">
    <location>
        <begin position="258"/>
        <end position="358"/>
    </location>
</feature>
<dbReference type="InterPro" id="IPR047589">
    <property type="entry name" value="DUF11_rpt"/>
</dbReference>
<sequence>MPVTLVKSTNVPSVVLGGTITYTIVITNSGPGGATNVVVTDPLTPGINFVAGSVTVDGTSQPSASILSGIPLGTIALGATQTITFQALVTSLPAPVINNTSSAAYVPEGGTETVTVLSNQLSIPAGLATVTVAKSASLPDLTVRDILTYTSVITTNGVDMLTNVSFTDLVPPGTSFVLGSVTVDGVVAPDANPGTGIPLSNIAAGASVSISFFVSIDSLPPSRNVTNTSSVSYMSGGISGTNLSAPVVRRVFVPIYTLVKTVNKTVTFVGDIITYSVVVTNNGNITANLSVVDPVQTGATFIPNTVTVNGTPVPGARPGLGISLGNFPIGVSAVIQYQVRVNTIPTPPFVMNTVTATYDTLLPSGRAISGSVPPSSASVFVVDPRISLQLEASAAAATGGETLVYTVTATNIGNANAQLTVTSSIPSGAQFVVNSVTVQGTAQPGINPEQGVDLGTISPGQSVSFSYQVIVSIPLSVPDLFNTATGAGLFEGIVPANVAPASLIVPIQLAQASLSTVASFVVPGDRVDFSLVIVNQSTVLDLDSVVSFVPLPPGLEFIPGSVTVNGITVPVINLEAGIPVGILASGAQIGVSFSVQVTGVEASEQPISASVQYSVNQQGLFTVQSNTLELIVVDILPQVTKQVDAAQISPGDIVSYVVQALVPSGEPLNAVLVDNVPAGLQYVPNSLLINGTPSEAQDLSGGVPLGLVSTLEPVTVFFRALVLNIPPQSISQPLQASNSALVSFSTGNNRVDILSPPALSVITTAAFRIIATPSPPLSEAGEIVTISISITAIGSQAAEGSLSGFTPAGFLLLNETITVNGQPAALVNQNIPLGVLNPGDVIQIQFNCFIPFDFIAATTTGSAILSFDYDLEGRIYHGMAAAPSYQIVVEEILE</sequence>
<dbReference type="OrthoDB" id="1751088at2"/>
<proteinExistence type="predicted"/>
<comment type="caution">
    <text evidence="2">The sequence shown here is derived from an EMBL/GenBank/DDBJ whole genome shotgun (WGS) entry which is preliminary data.</text>
</comment>
<dbReference type="SUPFAM" id="SSF49401">
    <property type="entry name" value="Bacterial adhesins"/>
    <property type="match status" value="1"/>
</dbReference>
<dbReference type="AlphaFoldDB" id="A0A229NVN4"/>